<dbReference type="Proteomes" id="UP000658225">
    <property type="component" value="Unassembled WGS sequence"/>
</dbReference>
<dbReference type="InterPro" id="IPR029065">
    <property type="entry name" value="Enolase_C-like"/>
</dbReference>
<comment type="cofactor">
    <cofactor evidence="1">
        <name>Mn(2+)</name>
        <dbReference type="ChEBI" id="CHEBI:29035"/>
    </cofactor>
</comment>
<keyword evidence="8" id="KW-1185">Reference proteome</keyword>
<proteinExistence type="inferred from homology"/>
<evidence type="ECO:0000256" key="2">
    <source>
        <dbReference type="ARBA" id="ARBA00008031"/>
    </source>
</evidence>
<dbReference type="InterPro" id="IPR013341">
    <property type="entry name" value="Mandelate_racemase_N_dom"/>
</dbReference>
<evidence type="ECO:0000256" key="5">
    <source>
        <dbReference type="ARBA" id="ARBA00023211"/>
    </source>
</evidence>
<feature type="domain" description="Mandelate racemase/muconate lactonizing enzyme C-terminal" evidence="6">
    <location>
        <begin position="145"/>
        <end position="243"/>
    </location>
</feature>
<dbReference type="PANTHER" id="PTHR48080:SF3">
    <property type="entry name" value="ENOLASE SUPERFAMILY MEMBER DDB_G0284701"/>
    <property type="match status" value="1"/>
</dbReference>
<dbReference type="InterPro" id="IPR034593">
    <property type="entry name" value="DgoD-like"/>
</dbReference>
<reference evidence="7" key="1">
    <citation type="submission" date="2020-10" db="EMBL/GenBank/DDBJ databases">
        <title>Genomic Encyclopedia of Type Strains, Phase IV (KMG-IV): sequencing the most valuable type-strain genomes for metagenomic binning, comparative biology and taxonomic classification.</title>
        <authorList>
            <person name="Goeker M."/>
        </authorList>
    </citation>
    <scope>NUCLEOTIDE SEQUENCE</scope>
    <source>
        <strain evidence="7">DSM 13886</strain>
    </source>
</reference>
<accession>A0A927MH44</accession>
<gene>
    <name evidence="7" type="ORF">H4683_001380</name>
</gene>
<dbReference type="SFLD" id="SFLDS00001">
    <property type="entry name" value="Enolase"/>
    <property type="match status" value="1"/>
</dbReference>
<protein>
    <submittedName>
        <fullName evidence="7">Muconate/chloromuconate cycloisomerase</fullName>
    </submittedName>
</protein>
<evidence type="ECO:0000256" key="4">
    <source>
        <dbReference type="ARBA" id="ARBA00022797"/>
    </source>
</evidence>
<dbReference type="SUPFAM" id="SSF51604">
    <property type="entry name" value="Enolase C-terminal domain-like"/>
    <property type="match status" value="1"/>
</dbReference>
<keyword evidence="4" id="KW-0058">Aromatic hydrocarbons catabolism</keyword>
<dbReference type="InterPro" id="IPR013370">
    <property type="entry name" value="Chloromuconate_cycloisomerase"/>
</dbReference>
<evidence type="ECO:0000313" key="7">
    <source>
        <dbReference type="EMBL" id="MBE1554305.1"/>
    </source>
</evidence>
<dbReference type="NCBIfam" id="TIGR02534">
    <property type="entry name" value="mucon_cyclo"/>
    <property type="match status" value="1"/>
</dbReference>
<dbReference type="SUPFAM" id="SSF54826">
    <property type="entry name" value="Enolase N-terminal domain-like"/>
    <property type="match status" value="1"/>
</dbReference>
<dbReference type="SFLD" id="SFLDG00180">
    <property type="entry name" value="muconate_cycloisomerase"/>
    <property type="match status" value="1"/>
</dbReference>
<evidence type="ECO:0000256" key="1">
    <source>
        <dbReference type="ARBA" id="ARBA00001936"/>
    </source>
</evidence>
<keyword evidence="3" id="KW-0479">Metal-binding</keyword>
<evidence type="ECO:0000259" key="6">
    <source>
        <dbReference type="SMART" id="SM00922"/>
    </source>
</evidence>
<dbReference type="EMBL" id="JADBEL010000005">
    <property type="protein sequence ID" value="MBE1554305.1"/>
    <property type="molecule type" value="Genomic_DNA"/>
</dbReference>
<dbReference type="RefSeq" id="WP_192598090.1">
    <property type="nucleotide sequence ID" value="NZ_JADBEL010000005.1"/>
</dbReference>
<dbReference type="Pfam" id="PF13378">
    <property type="entry name" value="MR_MLE_C"/>
    <property type="match status" value="1"/>
</dbReference>
<sequence length="375" mass="40825">MKSTIKQLNTVIVDVPIKRPHQFSTEIVSTKSFLLIQLELKSGLIGIGEGTTPGIWWNGESVETMQLVIEHYLKPILIGQDPRNIEQILQTFDRHVRANPFAKATVEMALYDVVGKIYNAPVHQLLGGLFQDSIDVKWALATGGADGDIKEAKELVGNKQYKDFKIKAGQLKTTEDMKKAIKIANGINGISTTGIDPNGSWDRLTAARWMDRLDEAGIDFLEQPLAPIDIAGAAELASMKKVPIMADESVATVQDAQRLVQEKAANIFSLKIHKSGGMRNTLKIAAIAESAGISCFGGTSLESSIGTAACLHAYGAIRNLDYGSELFGPQWLADDLVKNPVEFKEGKINVPSGVGLGVELDEQKVEKYRRIQGGK</sequence>
<dbReference type="InterPro" id="IPR029017">
    <property type="entry name" value="Enolase-like_N"/>
</dbReference>
<dbReference type="SMART" id="SM00922">
    <property type="entry name" value="MR_MLE"/>
    <property type="match status" value="1"/>
</dbReference>
<dbReference type="GO" id="GO:0018850">
    <property type="term" value="F:chloromuconate cycloisomerase activity"/>
    <property type="evidence" value="ECO:0007669"/>
    <property type="project" value="InterPro"/>
</dbReference>
<dbReference type="Pfam" id="PF02746">
    <property type="entry name" value="MR_MLE_N"/>
    <property type="match status" value="1"/>
</dbReference>
<dbReference type="InterPro" id="IPR036849">
    <property type="entry name" value="Enolase-like_C_sf"/>
</dbReference>
<name>A0A927MH44_9BACL</name>
<dbReference type="GO" id="GO:0018849">
    <property type="term" value="F:muconate cycloisomerase activity"/>
    <property type="evidence" value="ECO:0007669"/>
    <property type="project" value="InterPro"/>
</dbReference>
<dbReference type="PANTHER" id="PTHR48080">
    <property type="entry name" value="D-GALACTONATE DEHYDRATASE-RELATED"/>
    <property type="match status" value="1"/>
</dbReference>
<comment type="caution">
    <text evidence="7">The sequence shown here is derived from an EMBL/GenBank/DDBJ whole genome shotgun (WGS) entry which is preliminary data.</text>
</comment>
<evidence type="ECO:0000313" key="8">
    <source>
        <dbReference type="Proteomes" id="UP000658225"/>
    </source>
</evidence>
<keyword evidence="5" id="KW-0464">Manganese</keyword>
<dbReference type="AlphaFoldDB" id="A0A927MH44"/>
<dbReference type="Gene3D" id="3.30.390.10">
    <property type="entry name" value="Enolase-like, N-terminal domain"/>
    <property type="match status" value="1"/>
</dbReference>
<dbReference type="SFLD" id="SFLDG01258">
    <property type="entry name" value="(chloro)muconate_cycloisomeras"/>
    <property type="match status" value="1"/>
</dbReference>
<organism evidence="7 8">
    <name type="scientific">Sporosarcina limicola</name>
    <dbReference type="NCBI Taxonomy" id="34101"/>
    <lineage>
        <taxon>Bacteria</taxon>
        <taxon>Bacillati</taxon>
        <taxon>Bacillota</taxon>
        <taxon>Bacilli</taxon>
        <taxon>Bacillales</taxon>
        <taxon>Caryophanaceae</taxon>
        <taxon>Sporosarcina</taxon>
    </lineage>
</organism>
<evidence type="ECO:0000256" key="3">
    <source>
        <dbReference type="ARBA" id="ARBA00022723"/>
    </source>
</evidence>
<comment type="similarity">
    <text evidence="2">Belongs to the mandelate racemase/muconate lactonizing enzyme family.</text>
</comment>
<dbReference type="Gene3D" id="3.20.20.120">
    <property type="entry name" value="Enolase-like C-terminal domain"/>
    <property type="match status" value="1"/>
</dbReference>
<dbReference type="InterPro" id="IPR013342">
    <property type="entry name" value="Mandelate_racemase_C"/>
</dbReference>
<dbReference type="GO" id="GO:0030145">
    <property type="term" value="F:manganese ion binding"/>
    <property type="evidence" value="ECO:0007669"/>
    <property type="project" value="InterPro"/>
</dbReference>